<evidence type="ECO:0000256" key="5">
    <source>
        <dbReference type="ARBA" id="ARBA00012040"/>
    </source>
</evidence>
<feature type="domain" description="Acyl-CoA dehydrogenase/oxidase N-terminal" evidence="13">
    <location>
        <begin position="76"/>
        <end position="190"/>
    </location>
</feature>
<evidence type="ECO:0000256" key="4">
    <source>
        <dbReference type="ARBA" id="ARBA00012033"/>
    </source>
</evidence>
<reference evidence="15 16" key="1">
    <citation type="journal article" date="2022" name="Environ. Microbiol. Rep.">
        <title>Eco-phylogenetic analyses reveal divergent evolution of vitamin B12 metabolism in the marine bacterial family 'Psychromonadaceae'.</title>
        <authorList>
            <person name="Jin X."/>
            <person name="Yang Y."/>
            <person name="Cao H."/>
            <person name="Gao B."/>
            <person name="Zhao Z."/>
        </authorList>
    </citation>
    <scope>NUCLEOTIDE SEQUENCE [LARGE SCALE GENOMIC DNA]</scope>
    <source>
        <strain evidence="15 16">MKS20</strain>
    </source>
</reference>
<dbReference type="EC" id="1.3.8.7" evidence="4"/>
<evidence type="ECO:0000259" key="12">
    <source>
        <dbReference type="Pfam" id="PF00441"/>
    </source>
</evidence>
<dbReference type="InterPro" id="IPR009075">
    <property type="entry name" value="AcylCo_DH/oxidase_C"/>
</dbReference>
<evidence type="ECO:0000313" key="15">
    <source>
        <dbReference type="EMBL" id="MCE2595733.1"/>
    </source>
</evidence>
<dbReference type="PANTHER" id="PTHR48083:SF33">
    <property type="entry name" value="ACYL-COENZYME A DEHYDROGENASE"/>
    <property type="match status" value="1"/>
</dbReference>
<comment type="catalytic activity">
    <reaction evidence="10">
        <text>a medium-chain 2,3-saturated fatty acyl-CoA + oxidized [electron-transfer flavoprotein] + H(+) = a medium-chain (2E)-enoyl-CoA + reduced [electron-transfer flavoprotein]</text>
        <dbReference type="Rhea" id="RHEA:14477"/>
        <dbReference type="Rhea" id="RHEA-COMP:10685"/>
        <dbReference type="Rhea" id="RHEA-COMP:10686"/>
        <dbReference type="ChEBI" id="CHEBI:15378"/>
        <dbReference type="ChEBI" id="CHEBI:57692"/>
        <dbReference type="ChEBI" id="CHEBI:58307"/>
        <dbReference type="ChEBI" id="CHEBI:83723"/>
        <dbReference type="ChEBI" id="CHEBI:83726"/>
        <dbReference type="EC" id="1.3.8.7"/>
    </reaction>
</comment>
<organism evidence="15 16">
    <name type="scientific">Motilimonas cestriensis</name>
    <dbReference type="NCBI Taxonomy" id="2742685"/>
    <lineage>
        <taxon>Bacteria</taxon>
        <taxon>Pseudomonadati</taxon>
        <taxon>Pseudomonadota</taxon>
        <taxon>Gammaproteobacteria</taxon>
        <taxon>Alteromonadales</taxon>
        <taxon>Alteromonadales genera incertae sedis</taxon>
        <taxon>Motilimonas</taxon>
    </lineage>
</organism>
<dbReference type="RefSeq" id="WP_233053403.1">
    <property type="nucleotide sequence ID" value="NZ_JAIMJA010000012.1"/>
</dbReference>
<evidence type="ECO:0000256" key="8">
    <source>
        <dbReference type="ARBA" id="ARBA00022827"/>
    </source>
</evidence>
<comment type="caution">
    <text evidence="15">The sequence shown here is derived from an EMBL/GenBank/DDBJ whole genome shotgun (WGS) entry which is preliminary data.</text>
</comment>
<keyword evidence="8" id="KW-0274">FAD</keyword>
<dbReference type="InterPro" id="IPR046373">
    <property type="entry name" value="Acyl-CoA_Oxase/DH_mid-dom_sf"/>
</dbReference>
<dbReference type="Pfam" id="PF09317">
    <property type="entry name" value="ACDH_C"/>
    <property type="match status" value="1"/>
</dbReference>
<proteinExistence type="inferred from homology"/>
<dbReference type="Gene3D" id="2.40.110.10">
    <property type="entry name" value="Butyryl-CoA Dehydrogenase, subunit A, domain 2"/>
    <property type="match status" value="1"/>
</dbReference>
<evidence type="ECO:0000256" key="9">
    <source>
        <dbReference type="ARBA" id="ARBA00023002"/>
    </source>
</evidence>
<dbReference type="Proteomes" id="UP001201273">
    <property type="component" value="Unassembled WGS sequence"/>
</dbReference>
<dbReference type="InterPro" id="IPR050741">
    <property type="entry name" value="Acyl-CoA_dehydrogenase"/>
</dbReference>
<evidence type="ECO:0000259" key="13">
    <source>
        <dbReference type="Pfam" id="PF02771"/>
    </source>
</evidence>
<evidence type="ECO:0000256" key="6">
    <source>
        <dbReference type="ARBA" id="ARBA00020144"/>
    </source>
</evidence>
<evidence type="ECO:0000313" key="16">
    <source>
        <dbReference type="Proteomes" id="UP001201273"/>
    </source>
</evidence>
<dbReference type="SUPFAM" id="SSF47203">
    <property type="entry name" value="Acyl-CoA dehydrogenase C-terminal domain-like"/>
    <property type="match status" value="1"/>
</dbReference>
<gene>
    <name evidence="15" type="ORF">K6Y31_13010</name>
</gene>
<dbReference type="Gene3D" id="1.10.540.10">
    <property type="entry name" value="Acyl-CoA dehydrogenase/oxidase, N-terminal domain"/>
    <property type="match status" value="1"/>
</dbReference>
<dbReference type="InterPro" id="IPR015396">
    <property type="entry name" value="FadE_C"/>
</dbReference>
<name>A0ABS8WBV1_9GAMM</name>
<evidence type="ECO:0000256" key="10">
    <source>
        <dbReference type="ARBA" id="ARBA00047882"/>
    </source>
</evidence>
<feature type="domain" description="Acyl-CoA dehydrogenase/oxidase C-terminal" evidence="12">
    <location>
        <begin position="317"/>
        <end position="459"/>
    </location>
</feature>
<keyword evidence="9" id="KW-0560">Oxidoreductase</keyword>
<dbReference type="EMBL" id="JAIMJA010000012">
    <property type="protein sequence ID" value="MCE2595733.1"/>
    <property type="molecule type" value="Genomic_DNA"/>
</dbReference>
<keyword evidence="16" id="KW-1185">Reference proteome</keyword>
<sequence>MEILLLLFICLVIIFAVTPVRRVLISGPIFGYFKQILPPLSATEQEAMKAGSVWWDGELFAGKPDWQRLHGYTQAKLTEQEQSFIDNQVNTLLAMVDDYKIVQQDHKLPEAVWQYLRKEGFFALIIDPEFGGKGFSALANSTIVSKIASRSLSVAVTVMVPNSLGPGELLSHYGTTEQKEYWLPRLAKGEEVPCFALTGPNAGSDAGSIPDKGIICYGDYQGERVLGISLTWDKRYITLAPVASVLGLAFKLFDPDGLIGETKALGITCALIPTAHPGVIIGQRHYPMGLAFQNGTTQGNDVFIPMDWIIGGQQYAGKGWRMLVECLSAGRGISLPALGAACGHLSTRMTGAYALVRHQFGLPIGKFEGVQGNMARIGAFTYQLEAARTLTTTALDMGQRPAIVTAIAKYHMTEMGRTLLSDAMDIHAGKAIQLGPQNYLGHAYLGIPIAITVEGANILTRSLMIFGQGATRCHPYVLSELAAAAEPDPQVGLAKFDQVLIKHIGFAISNSLMGAWQGLTAGKLIGVPVSNEMATYYRQLTRMSRALALTADVSMLVLGGDLKRKEMISARLGDVLSHLYLASASLKWFHDRGSPDSDASFVHYNIQYNLYQIGQAFDGFFDNFSQPWISRILKTVLFPWGINYRLPSDQLAQEICQTMMTDCELRDAITHLCYIGDGENDATGIVERSFKARLAALDAERKLVRAIKDKTIVGETMVEKIEQGLKLGIINAHERTLLLTSLALTDKAVAVDVFDKL</sequence>
<feature type="domain" description="Acyl-CoA dehydrogenase C-terminal bacterial-type" evidence="14">
    <location>
        <begin position="471"/>
        <end position="754"/>
    </location>
</feature>
<evidence type="ECO:0000256" key="7">
    <source>
        <dbReference type="ARBA" id="ARBA00022630"/>
    </source>
</evidence>
<dbReference type="Pfam" id="PF02771">
    <property type="entry name" value="Acyl-CoA_dh_N"/>
    <property type="match status" value="1"/>
</dbReference>
<dbReference type="NCBIfam" id="NF007000">
    <property type="entry name" value="PRK09463.1"/>
    <property type="match status" value="1"/>
</dbReference>
<evidence type="ECO:0000256" key="1">
    <source>
        <dbReference type="ARBA" id="ARBA00001974"/>
    </source>
</evidence>
<evidence type="ECO:0000256" key="11">
    <source>
        <dbReference type="ARBA" id="ARBA00049247"/>
    </source>
</evidence>
<evidence type="ECO:0000256" key="2">
    <source>
        <dbReference type="ARBA" id="ARBA00005005"/>
    </source>
</evidence>
<evidence type="ECO:0000259" key="14">
    <source>
        <dbReference type="Pfam" id="PF09317"/>
    </source>
</evidence>
<dbReference type="InterPro" id="IPR036250">
    <property type="entry name" value="AcylCo_DH-like_C"/>
</dbReference>
<comment type="cofactor">
    <cofactor evidence="1">
        <name>FAD</name>
        <dbReference type="ChEBI" id="CHEBI:57692"/>
    </cofactor>
</comment>
<comment type="pathway">
    <text evidence="2">Lipid metabolism; fatty acid beta-oxidation.</text>
</comment>
<dbReference type="InterPro" id="IPR009100">
    <property type="entry name" value="AcylCoA_DH/oxidase_NM_dom_sf"/>
</dbReference>
<dbReference type="InterPro" id="IPR037069">
    <property type="entry name" value="AcylCoA_DH/ox_N_sf"/>
</dbReference>
<comment type="catalytic activity">
    <reaction evidence="11">
        <text>a long-chain 2,3-saturated fatty acyl-CoA + oxidized [electron-transfer flavoprotein] + H(+) = a long-chain (2E)-enoyl-CoA + reduced [electron-transfer flavoprotein]</text>
        <dbReference type="Rhea" id="RHEA:17721"/>
        <dbReference type="Rhea" id="RHEA-COMP:10685"/>
        <dbReference type="Rhea" id="RHEA-COMP:10686"/>
        <dbReference type="ChEBI" id="CHEBI:15378"/>
        <dbReference type="ChEBI" id="CHEBI:57692"/>
        <dbReference type="ChEBI" id="CHEBI:58307"/>
        <dbReference type="ChEBI" id="CHEBI:83721"/>
        <dbReference type="ChEBI" id="CHEBI:83727"/>
        <dbReference type="EC" id="1.3.8.8"/>
    </reaction>
</comment>
<dbReference type="EC" id="1.3.8.8" evidence="5"/>
<dbReference type="Pfam" id="PF00441">
    <property type="entry name" value="Acyl-CoA_dh_1"/>
    <property type="match status" value="1"/>
</dbReference>
<evidence type="ECO:0000256" key="3">
    <source>
        <dbReference type="ARBA" id="ARBA00009347"/>
    </source>
</evidence>
<keyword evidence="7" id="KW-0285">Flavoprotein</keyword>
<protein>
    <recommendedName>
        <fullName evidence="6">Acyl-coenzyme A dehydrogenase</fullName>
        <ecNumber evidence="4">1.3.8.7</ecNumber>
        <ecNumber evidence="5">1.3.8.8</ecNumber>
    </recommendedName>
</protein>
<accession>A0ABS8WBV1</accession>
<dbReference type="NCBIfam" id="NF009586">
    <property type="entry name" value="PRK13026.1"/>
    <property type="match status" value="1"/>
</dbReference>
<comment type="similarity">
    <text evidence="3">Belongs to the acyl-CoA dehydrogenase family.</text>
</comment>
<dbReference type="Gene3D" id="1.20.140.10">
    <property type="entry name" value="Butyryl-CoA Dehydrogenase, subunit A, domain 3"/>
    <property type="match status" value="1"/>
</dbReference>
<dbReference type="SUPFAM" id="SSF56645">
    <property type="entry name" value="Acyl-CoA dehydrogenase NM domain-like"/>
    <property type="match status" value="1"/>
</dbReference>
<dbReference type="InterPro" id="IPR013786">
    <property type="entry name" value="AcylCoA_DH/ox_N"/>
</dbReference>
<dbReference type="PANTHER" id="PTHR48083">
    <property type="entry name" value="MEDIUM-CHAIN SPECIFIC ACYL-COA DEHYDROGENASE, MITOCHONDRIAL-RELATED"/>
    <property type="match status" value="1"/>
</dbReference>